<evidence type="ECO:0000313" key="4">
    <source>
        <dbReference type="EMBL" id="TBO29445.1"/>
    </source>
</evidence>
<dbReference type="AlphaFoldDB" id="A0A4Q9GWL4"/>
<evidence type="ECO:0000256" key="1">
    <source>
        <dbReference type="PIRSR" id="PIRSR613078-1"/>
    </source>
</evidence>
<dbReference type="InterPro" id="IPR050275">
    <property type="entry name" value="PGM_Phosphatase"/>
</dbReference>
<feature type="region of interest" description="Disordered" evidence="3">
    <location>
        <begin position="209"/>
        <end position="235"/>
    </location>
</feature>
<name>A0A4Q9GWL4_9BURK</name>
<dbReference type="OrthoDB" id="9783269at2"/>
<feature type="active site" description="Tele-phosphohistidine intermediate" evidence="1">
    <location>
        <position position="13"/>
    </location>
</feature>
<accession>A0A4Q9GWL4</accession>
<organism evidence="4 5">
    <name type="scientific">Aquabacterium lacunae</name>
    <dbReference type="NCBI Taxonomy" id="2528630"/>
    <lineage>
        <taxon>Bacteria</taxon>
        <taxon>Pseudomonadati</taxon>
        <taxon>Pseudomonadota</taxon>
        <taxon>Betaproteobacteria</taxon>
        <taxon>Burkholderiales</taxon>
        <taxon>Aquabacterium</taxon>
    </lineage>
</organism>
<dbReference type="CDD" id="cd07067">
    <property type="entry name" value="HP_PGM_like"/>
    <property type="match status" value="1"/>
</dbReference>
<dbReference type="GO" id="GO:0005829">
    <property type="term" value="C:cytosol"/>
    <property type="evidence" value="ECO:0007669"/>
    <property type="project" value="TreeGrafter"/>
</dbReference>
<dbReference type="SMART" id="SM00855">
    <property type="entry name" value="PGAM"/>
    <property type="match status" value="1"/>
</dbReference>
<evidence type="ECO:0000256" key="3">
    <source>
        <dbReference type="SAM" id="MobiDB-lite"/>
    </source>
</evidence>
<dbReference type="RefSeq" id="WP_130968740.1">
    <property type="nucleotide sequence ID" value="NZ_SIXI01000005.1"/>
</dbReference>
<proteinExistence type="predicted"/>
<dbReference type="EMBL" id="SIXI01000005">
    <property type="protein sequence ID" value="TBO29445.1"/>
    <property type="molecule type" value="Genomic_DNA"/>
</dbReference>
<dbReference type="GO" id="GO:0016791">
    <property type="term" value="F:phosphatase activity"/>
    <property type="evidence" value="ECO:0007669"/>
    <property type="project" value="TreeGrafter"/>
</dbReference>
<keyword evidence="5" id="KW-1185">Reference proteome</keyword>
<evidence type="ECO:0000256" key="2">
    <source>
        <dbReference type="PIRSR" id="PIRSR613078-2"/>
    </source>
</evidence>
<dbReference type="PANTHER" id="PTHR48100:SF44">
    <property type="entry name" value="PHOSPHATASE C1620.13-RELATED"/>
    <property type="match status" value="1"/>
</dbReference>
<dbReference type="PANTHER" id="PTHR48100">
    <property type="entry name" value="BROAD-SPECIFICITY PHOSPHATASE YOR283W-RELATED"/>
    <property type="match status" value="1"/>
</dbReference>
<dbReference type="Gene3D" id="3.40.50.1240">
    <property type="entry name" value="Phosphoglycerate mutase-like"/>
    <property type="match status" value="1"/>
</dbReference>
<sequence>MTDSVTRIVAVRHGETAWNREIRIQGHTDIPLSEHGLWQAEQVGRALADEGLHAIYSSDLLRAADTARAIGRHAGVAVQFDDTLRERHFGRFEGLTHDEIMATHPEEGRRWRERDPAYGPVGGETLTDFYERVIHAGRRLAARHPGQTIALVAHGGVLDCFYRAATHVGLEAPRSWKITNASVNRLMFSSEGFSLVGWADTRHLDDALPGAAPGLDESSDGALAPGAAQAFSPAR</sequence>
<dbReference type="InterPro" id="IPR029033">
    <property type="entry name" value="His_PPase_superfam"/>
</dbReference>
<feature type="binding site" evidence="2">
    <location>
        <begin position="12"/>
        <end position="19"/>
    </location>
    <ligand>
        <name>substrate</name>
    </ligand>
</feature>
<protein>
    <submittedName>
        <fullName evidence="4">Histidine phosphatase family protein</fullName>
    </submittedName>
</protein>
<comment type="caution">
    <text evidence="4">The sequence shown here is derived from an EMBL/GenBank/DDBJ whole genome shotgun (WGS) entry which is preliminary data.</text>
</comment>
<dbReference type="InterPro" id="IPR013078">
    <property type="entry name" value="His_Pase_superF_clade-1"/>
</dbReference>
<dbReference type="Pfam" id="PF00300">
    <property type="entry name" value="His_Phos_1"/>
    <property type="match status" value="1"/>
</dbReference>
<evidence type="ECO:0000313" key="5">
    <source>
        <dbReference type="Proteomes" id="UP000292120"/>
    </source>
</evidence>
<dbReference type="Proteomes" id="UP000292120">
    <property type="component" value="Unassembled WGS sequence"/>
</dbReference>
<gene>
    <name evidence="4" type="ORF">EYS42_13675</name>
</gene>
<reference evidence="4 5" key="1">
    <citation type="submission" date="2019-02" db="EMBL/GenBank/DDBJ databases">
        <title>Aquabacterium sp. strain KMB7.</title>
        <authorList>
            <person name="Chen W.-M."/>
        </authorList>
    </citation>
    <scope>NUCLEOTIDE SEQUENCE [LARGE SCALE GENOMIC DNA]</scope>
    <source>
        <strain evidence="4 5">KMB7</strain>
    </source>
</reference>
<feature type="binding site" evidence="2">
    <location>
        <position position="62"/>
    </location>
    <ligand>
        <name>substrate</name>
    </ligand>
</feature>
<feature type="active site" description="Proton donor/acceptor" evidence="1">
    <location>
        <position position="86"/>
    </location>
</feature>
<dbReference type="SUPFAM" id="SSF53254">
    <property type="entry name" value="Phosphoglycerate mutase-like"/>
    <property type="match status" value="1"/>
</dbReference>